<name>A0ABV7XNW9_9GAMM</name>
<accession>A0ABV7XNW9</accession>
<feature type="compositionally biased region" description="Basic and acidic residues" evidence="2">
    <location>
        <begin position="516"/>
        <end position="527"/>
    </location>
</feature>
<feature type="transmembrane region" description="Helical" evidence="3">
    <location>
        <begin position="66"/>
        <end position="88"/>
    </location>
</feature>
<keyword evidence="3" id="KW-1133">Transmembrane helix</keyword>
<reference evidence="6" key="1">
    <citation type="journal article" date="2019" name="Int. J. Syst. Evol. Microbiol.">
        <title>The Global Catalogue of Microorganisms (GCM) 10K type strain sequencing project: providing services to taxonomists for standard genome sequencing and annotation.</title>
        <authorList>
            <consortium name="The Broad Institute Genomics Platform"/>
            <consortium name="The Broad Institute Genome Sequencing Center for Infectious Disease"/>
            <person name="Wu L."/>
            <person name="Ma J."/>
        </authorList>
    </citation>
    <scope>NUCLEOTIDE SEQUENCE [LARGE SCALE GENOMIC DNA]</scope>
    <source>
        <strain evidence="6">KCTC 42441</strain>
    </source>
</reference>
<feature type="compositionally biased region" description="Basic and acidic residues" evidence="2">
    <location>
        <begin position="560"/>
        <end position="577"/>
    </location>
</feature>
<dbReference type="InterPro" id="IPR050768">
    <property type="entry name" value="UPF0353/GerABKA_families"/>
</dbReference>
<keyword evidence="1" id="KW-0802">TPR repeat</keyword>
<keyword evidence="3" id="KW-0812">Transmembrane</keyword>
<evidence type="ECO:0000259" key="4">
    <source>
        <dbReference type="PROSITE" id="PS50234"/>
    </source>
</evidence>
<feature type="domain" description="VWFA" evidence="4">
    <location>
        <begin position="101"/>
        <end position="288"/>
    </location>
</feature>
<feature type="region of interest" description="Disordered" evidence="2">
    <location>
        <begin position="434"/>
        <end position="600"/>
    </location>
</feature>
<evidence type="ECO:0000313" key="5">
    <source>
        <dbReference type="EMBL" id="MFC3716723.1"/>
    </source>
</evidence>
<sequence length="600" mass="64224">MNPQALAQAFEALHFLRPHWLWALLALPLLAWAWRQRRLRRSAWRGAVDAHLLPHLLDRSEGRRGIAALCVLLLGFAIAVLAMAGPSWRQGEQPLLQGEAPLVVVLDMSSAMLANDLPPSRLLQVRAKLATLLQQRSGGQVGLVVFADDAYTVAPLTRDAANVALFLDSLGPDVMPVDGSNPASGIEQAVRLLRQAGFTRGDILLIGNQGDARARGAAADAKRAGYRVSVLGLGTPAGAAYRTGQGTITHTRLDAASLRALAGAGGGRYEMLSAGTGDLAALGVLDASAGGQDVAAGKAATWRDDGYWLLLPLMLLGLFAFRRGGGIAALLLCACLPWQQVLAAEDGTLWRRGDQVRHERMQEGADAYRRKDYAAATDAWQALPGADAAYNRGNALARAGRYEDAIQAYDQALAQQPGMADAIANRKLVEAAMKRKPPPSQQSGGRGDEQQNPDSGKPNDDASNPDGKSGQQPPSSSESGSRESQDKPDQGKPRNPGDEQQPPSQPDSPPQPADADAQRKADAEQRARMQQALDKAQAEGERADDGKPRAGEQAAAQSAAEREKQRANEAWLRRVPDDPGGLLRAKFRLEHERRQKTGER</sequence>
<dbReference type="Gene3D" id="1.25.40.10">
    <property type="entry name" value="Tetratricopeptide repeat domain"/>
    <property type="match status" value="1"/>
</dbReference>
<gene>
    <name evidence="5" type="ORF">ACFONC_11235</name>
</gene>
<feature type="compositionally biased region" description="Basic and acidic residues" evidence="2">
    <location>
        <begin position="587"/>
        <end position="600"/>
    </location>
</feature>
<protein>
    <submittedName>
        <fullName evidence="5">VWA domain-containing protein</fullName>
    </submittedName>
</protein>
<dbReference type="PROSITE" id="PS50005">
    <property type="entry name" value="TPR"/>
    <property type="match status" value="1"/>
</dbReference>
<proteinExistence type="predicted"/>
<comment type="caution">
    <text evidence="5">The sequence shown here is derived from an EMBL/GenBank/DDBJ whole genome shotgun (WGS) entry which is preliminary data.</text>
</comment>
<dbReference type="SUPFAM" id="SSF53300">
    <property type="entry name" value="vWA-like"/>
    <property type="match status" value="1"/>
</dbReference>
<evidence type="ECO:0000256" key="2">
    <source>
        <dbReference type="SAM" id="MobiDB-lite"/>
    </source>
</evidence>
<dbReference type="InterPro" id="IPR036465">
    <property type="entry name" value="vWFA_dom_sf"/>
</dbReference>
<dbReference type="SMART" id="SM00327">
    <property type="entry name" value="VWA"/>
    <property type="match status" value="1"/>
</dbReference>
<dbReference type="Gene3D" id="3.40.50.410">
    <property type="entry name" value="von Willebrand factor, type A domain"/>
    <property type="match status" value="1"/>
</dbReference>
<evidence type="ECO:0000256" key="1">
    <source>
        <dbReference type="PROSITE-ProRule" id="PRU00339"/>
    </source>
</evidence>
<evidence type="ECO:0000313" key="6">
    <source>
        <dbReference type="Proteomes" id="UP001595705"/>
    </source>
</evidence>
<dbReference type="Pfam" id="PF13519">
    <property type="entry name" value="VWA_2"/>
    <property type="match status" value="1"/>
</dbReference>
<dbReference type="RefSeq" id="WP_386744082.1">
    <property type="nucleotide sequence ID" value="NZ_JBHRYA010000007.1"/>
</dbReference>
<dbReference type="InterPro" id="IPR011990">
    <property type="entry name" value="TPR-like_helical_dom_sf"/>
</dbReference>
<dbReference type="InterPro" id="IPR002035">
    <property type="entry name" value="VWF_A"/>
</dbReference>
<dbReference type="PANTHER" id="PTHR22550:SF14">
    <property type="entry name" value="VWFA DOMAIN-CONTAINING PROTEIN"/>
    <property type="match status" value="1"/>
</dbReference>
<feature type="transmembrane region" description="Helical" evidence="3">
    <location>
        <begin position="20"/>
        <end position="35"/>
    </location>
</feature>
<evidence type="ECO:0000256" key="3">
    <source>
        <dbReference type="SAM" id="Phobius"/>
    </source>
</evidence>
<dbReference type="SMART" id="SM00028">
    <property type="entry name" value="TPR"/>
    <property type="match status" value="1"/>
</dbReference>
<dbReference type="EMBL" id="JBHRYA010000007">
    <property type="protein sequence ID" value="MFC3716723.1"/>
    <property type="molecule type" value="Genomic_DNA"/>
</dbReference>
<feature type="repeat" description="TPR" evidence="1">
    <location>
        <begin position="386"/>
        <end position="419"/>
    </location>
</feature>
<dbReference type="Proteomes" id="UP001595705">
    <property type="component" value="Unassembled WGS sequence"/>
</dbReference>
<feature type="compositionally biased region" description="Basic and acidic residues" evidence="2">
    <location>
        <begin position="536"/>
        <end position="550"/>
    </location>
</feature>
<keyword evidence="6" id="KW-1185">Reference proteome</keyword>
<dbReference type="PANTHER" id="PTHR22550">
    <property type="entry name" value="SPORE GERMINATION PROTEIN"/>
    <property type="match status" value="1"/>
</dbReference>
<dbReference type="SUPFAM" id="SSF48452">
    <property type="entry name" value="TPR-like"/>
    <property type="match status" value="1"/>
</dbReference>
<feature type="compositionally biased region" description="Pro residues" evidence="2">
    <location>
        <begin position="503"/>
        <end position="512"/>
    </location>
</feature>
<keyword evidence="3" id="KW-0472">Membrane</keyword>
<dbReference type="PROSITE" id="PS50293">
    <property type="entry name" value="TPR_REGION"/>
    <property type="match status" value="1"/>
</dbReference>
<organism evidence="5 6">
    <name type="scientific">Luteimonas soli</name>
    <dbReference type="NCBI Taxonomy" id="1648966"/>
    <lineage>
        <taxon>Bacteria</taxon>
        <taxon>Pseudomonadati</taxon>
        <taxon>Pseudomonadota</taxon>
        <taxon>Gammaproteobacteria</taxon>
        <taxon>Lysobacterales</taxon>
        <taxon>Lysobacteraceae</taxon>
        <taxon>Luteimonas</taxon>
    </lineage>
</organism>
<dbReference type="InterPro" id="IPR019734">
    <property type="entry name" value="TPR_rpt"/>
</dbReference>
<feature type="compositionally biased region" description="Low complexity" evidence="2">
    <location>
        <begin position="469"/>
        <end position="479"/>
    </location>
</feature>
<dbReference type="PROSITE" id="PS50234">
    <property type="entry name" value="VWFA"/>
    <property type="match status" value="1"/>
</dbReference>
<feature type="compositionally biased region" description="Basic and acidic residues" evidence="2">
    <location>
        <begin position="480"/>
        <end position="497"/>
    </location>
</feature>
<dbReference type="Pfam" id="PF00515">
    <property type="entry name" value="TPR_1"/>
    <property type="match status" value="1"/>
</dbReference>